<dbReference type="RefSeq" id="WP_008718983.1">
    <property type="nucleotide sequence ID" value="NZ_JBBMFM010000002.1"/>
</dbReference>
<comment type="caution">
    <text evidence="6">The sequence shown here is derived from an EMBL/GenBank/DDBJ whole genome shotgun (WGS) entry which is preliminary data.</text>
</comment>
<dbReference type="InterPro" id="IPR043425">
    <property type="entry name" value="NusG-like"/>
</dbReference>
<evidence type="ECO:0000259" key="5">
    <source>
        <dbReference type="Pfam" id="PF02357"/>
    </source>
</evidence>
<evidence type="ECO:0000256" key="2">
    <source>
        <dbReference type="ARBA" id="ARBA00023015"/>
    </source>
</evidence>
<dbReference type="Pfam" id="PF00467">
    <property type="entry name" value="KOW"/>
    <property type="match status" value="1"/>
</dbReference>
<dbReference type="InterPro" id="IPR005824">
    <property type="entry name" value="KOW"/>
</dbReference>
<dbReference type="Pfam" id="PF02357">
    <property type="entry name" value="NusG"/>
    <property type="match status" value="1"/>
</dbReference>
<dbReference type="CDD" id="cd06091">
    <property type="entry name" value="KOW_NusG"/>
    <property type="match status" value="1"/>
</dbReference>
<feature type="domain" description="KOW" evidence="4">
    <location>
        <begin position="120"/>
        <end position="150"/>
    </location>
</feature>
<evidence type="ECO:0000313" key="7">
    <source>
        <dbReference type="Proteomes" id="UP001454086"/>
    </source>
</evidence>
<dbReference type="NCBIfam" id="NF033641">
    <property type="entry name" value="antiterm_LoaP"/>
    <property type="match status" value="1"/>
</dbReference>
<organism evidence="6 7">
    <name type="scientific">Enterocloster hominis</name>
    <name type="common">ex Hitch et al. 2024</name>
    <dbReference type="NCBI Taxonomy" id="1917870"/>
    <lineage>
        <taxon>Bacteria</taxon>
        <taxon>Bacillati</taxon>
        <taxon>Bacillota</taxon>
        <taxon>Clostridia</taxon>
        <taxon>Lachnospirales</taxon>
        <taxon>Lachnospiraceae</taxon>
        <taxon>Enterocloster</taxon>
    </lineage>
</organism>
<dbReference type="InterPro" id="IPR006645">
    <property type="entry name" value="NGN-like_dom"/>
</dbReference>
<keyword evidence="7" id="KW-1185">Reference proteome</keyword>
<gene>
    <name evidence="6" type="primary">loaP</name>
    <name evidence="6" type="ORF">WMQ36_00970</name>
</gene>
<reference evidence="6 7" key="1">
    <citation type="submission" date="2024-03" db="EMBL/GenBank/DDBJ databases">
        <title>Human intestinal bacterial collection.</title>
        <authorList>
            <person name="Pauvert C."/>
            <person name="Hitch T.C.A."/>
            <person name="Clavel T."/>
        </authorList>
    </citation>
    <scope>NUCLEOTIDE SEQUENCE [LARGE SCALE GENOMIC DNA]</scope>
    <source>
        <strain evidence="6 7">CLA-SR-H021</strain>
    </source>
</reference>
<dbReference type="InterPro" id="IPR008991">
    <property type="entry name" value="Translation_prot_SH3-like_sf"/>
</dbReference>
<feature type="domain" description="NusG-like N-terminal" evidence="5">
    <location>
        <begin position="3"/>
        <end position="97"/>
    </location>
</feature>
<sequence length="186" mass="21773">MERWYAVQVRTGREEAVLQLSKKMIDGSVLKECFIPYYERMKRYQGEWHKEQYILFPGYIFLVTEQVDELFWELKKVPGLTKILGDGMEFVPIKEEEKVILQKMGGSDHIAEMSKGYVIGDIVTVISGPMKEMKGKIKFIDRHKRLAVIEIEMFGRKTEVRLGLEIVMKLSADTRLLEDDYEKDTI</sequence>
<dbReference type="Gene3D" id="3.30.70.940">
    <property type="entry name" value="NusG, N-terminal domain"/>
    <property type="match status" value="1"/>
</dbReference>
<dbReference type="InterPro" id="IPR014722">
    <property type="entry name" value="Rib_uL2_dom2"/>
</dbReference>
<protein>
    <submittedName>
        <fullName evidence="6">Antiterminator LoaP</fullName>
    </submittedName>
</protein>
<evidence type="ECO:0000259" key="4">
    <source>
        <dbReference type="Pfam" id="PF00467"/>
    </source>
</evidence>
<evidence type="ECO:0000313" key="6">
    <source>
        <dbReference type="EMBL" id="MEQ2423532.1"/>
    </source>
</evidence>
<dbReference type="Gene3D" id="2.30.30.30">
    <property type="match status" value="1"/>
</dbReference>
<dbReference type="InterPro" id="IPR047663">
    <property type="entry name" value="Transcription_antiterm_LoaP"/>
</dbReference>
<dbReference type="PANTHER" id="PTHR30265:SF4">
    <property type="entry name" value="KOW MOTIF FAMILY PROTEIN, EXPRESSED"/>
    <property type="match status" value="1"/>
</dbReference>
<proteinExistence type="predicted"/>
<dbReference type="SUPFAM" id="SSF50104">
    <property type="entry name" value="Translation proteins SH3-like domain"/>
    <property type="match status" value="1"/>
</dbReference>
<name>A0ABV1CZH2_9FIRM</name>
<dbReference type="CDD" id="cd09889">
    <property type="entry name" value="NGN_Bact_2"/>
    <property type="match status" value="1"/>
</dbReference>
<keyword evidence="1" id="KW-0889">Transcription antitermination</keyword>
<evidence type="ECO:0000256" key="3">
    <source>
        <dbReference type="ARBA" id="ARBA00023163"/>
    </source>
</evidence>
<dbReference type="PANTHER" id="PTHR30265">
    <property type="entry name" value="RHO-INTERACTING TRANSCRIPTION TERMINATION FACTOR NUSG"/>
    <property type="match status" value="1"/>
</dbReference>
<dbReference type="InterPro" id="IPR036735">
    <property type="entry name" value="NGN_dom_sf"/>
</dbReference>
<dbReference type="Proteomes" id="UP001454086">
    <property type="component" value="Unassembled WGS sequence"/>
</dbReference>
<dbReference type="EMBL" id="JBBMFM010000002">
    <property type="protein sequence ID" value="MEQ2423532.1"/>
    <property type="molecule type" value="Genomic_DNA"/>
</dbReference>
<dbReference type="SUPFAM" id="SSF82679">
    <property type="entry name" value="N-utilization substance G protein NusG, N-terminal domain"/>
    <property type="match status" value="1"/>
</dbReference>
<keyword evidence="2" id="KW-0805">Transcription regulation</keyword>
<evidence type="ECO:0000256" key="1">
    <source>
        <dbReference type="ARBA" id="ARBA00022814"/>
    </source>
</evidence>
<accession>A0ABV1CZH2</accession>
<keyword evidence="3" id="KW-0804">Transcription</keyword>